<dbReference type="InterPro" id="IPR001927">
    <property type="entry name" value="Na/Gal_symport"/>
</dbReference>
<organism evidence="3 14">
    <name type="scientific">Escherichia coli</name>
    <dbReference type="NCBI Taxonomy" id="562"/>
    <lineage>
        <taxon>Bacteria</taxon>
        <taxon>Pseudomonadati</taxon>
        <taxon>Pseudomonadota</taxon>
        <taxon>Gammaproteobacteria</taxon>
        <taxon>Enterobacterales</taxon>
        <taxon>Enterobacteriaceae</taxon>
        <taxon>Escherichia</taxon>
    </lineage>
</organism>
<evidence type="ECO:0000256" key="2">
    <source>
        <dbReference type="SAM" id="Phobius"/>
    </source>
</evidence>
<evidence type="ECO:0000313" key="13">
    <source>
        <dbReference type="Proteomes" id="UP000528504"/>
    </source>
</evidence>
<feature type="transmembrane region" description="Helical" evidence="2">
    <location>
        <begin position="398"/>
        <end position="425"/>
    </location>
</feature>
<reference evidence="5" key="4">
    <citation type="submission" date="2018-08" db="EMBL/GenBank/DDBJ databases">
        <authorList>
            <consortium name="NCBI Pathogen Detection Project"/>
        </authorList>
    </citation>
    <scope>NUCLEOTIDE SEQUENCE</scope>
    <source>
        <strain evidence="5">W1_5_ERB1</strain>
    </source>
</reference>
<reference evidence="4 13" key="5">
    <citation type="submission" date="2018-08" db="EMBL/GenBank/DDBJ databases">
        <authorList>
            <consortium name="GenomeTrakr network: Whole genome sequencing for foodborne pathogen traceback"/>
        </authorList>
    </citation>
    <scope>NUCLEOTIDE SEQUENCE [LARGE SCALE GENOMIC DNA]</scope>
    <source>
        <strain evidence="4 13">AZ-TG60901</strain>
    </source>
</reference>
<feature type="transmembrane region" description="Helical" evidence="2">
    <location>
        <begin position="45"/>
        <end position="66"/>
    </location>
</feature>
<dbReference type="Gene3D" id="1.20.1250.20">
    <property type="entry name" value="MFS general substrate transporter like domains"/>
    <property type="match status" value="1"/>
</dbReference>
<sequence>MKLTINEKIGFGAGDMAIAIVMMSLAMIITYFYTDVFGLKPVDLGILLFSVRILDAVIDPVVGTMTDITNTRWGKYRPWLLFMSIPFGISIWLMFTTPDTDYSVKLLWAWATYVLLTLTYTLIAIPYVSLISVITDDPQERLSANGYRFVMTKIAMFAVTIIVPLSAMYLGKNNVQLGYQIAMGTMGILATCLCLYCFFSVRERIYHPKPSLGMAAQFRLLIKNDQWLILGAVIAIIMFGGIIRNSVAAYYAKYYLSGGDALISPFLTSGVIASVLAMIACTWLTRLYDKIKIFRYTQLLAFVVGGAMYFVQPNSIVLAFTFYIVVTFLTDIQLPIYWASIAESVDYGEMKTGQRVSGLAFGGILFFQKFGMGLAGGFIGIALAYLDYQPGVEQTPQALWGICLLMTIIPAILNLLTGLIMRFYLINNEYYEQIKARLQTAEE</sequence>
<feature type="transmembrane region" description="Helical" evidence="2">
    <location>
        <begin position="12"/>
        <end position="33"/>
    </location>
</feature>
<evidence type="ECO:0000313" key="9">
    <source>
        <dbReference type="EMBL" id="TXU28857.1"/>
    </source>
</evidence>
<evidence type="ECO:0000313" key="6">
    <source>
        <dbReference type="EMBL" id="MCV5620774.1"/>
    </source>
</evidence>
<feature type="transmembrane region" description="Helical" evidence="2">
    <location>
        <begin position="263"/>
        <end position="284"/>
    </location>
</feature>
<dbReference type="GO" id="GO:0005886">
    <property type="term" value="C:plasma membrane"/>
    <property type="evidence" value="ECO:0007669"/>
    <property type="project" value="TreeGrafter"/>
</dbReference>
<feature type="transmembrane region" description="Helical" evidence="2">
    <location>
        <begin position="177"/>
        <end position="199"/>
    </location>
</feature>
<evidence type="ECO:0000313" key="14">
    <source>
        <dbReference type="Proteomes" id="UP000531916"/>
    </source>
</evidence>
<dbReference type="EMBL" id="MPGR01000001">
    <property type="protein sequence ID" value="OKB73765.1"/>
    <property type="molecule type" value="Genomic_DNA"/>
</dbReference>
<evidence type="ECO:0000313" key="11">
    <source>
        <dbReference type="Proteomes" id="UP000254405"/>
    </source>
</evidence>
<dbReference type="Proteomes" id="UP000254405">
    <property type="component" value="Unassembled WGS sequence"/>
</dbReference>
<dbReference type="PANTHER" id="PTHR11328:SF24">
    <property type="entry name" value="MAJOR FACILITATOR SUPERFAMILY (MFS) PROFILE DOMAIN-CONTAINING PROTEIN"/>
    <property type="match status" value="1"/>
</dbReference>
<evidence type="ECO:0000256" key="1">
    <source>
        <dbReference type="ARBA" id="ARBA00009617"/>
    </source>
</evidence>
<reference evidence="6" key="8">
    <citation type="submission" date="2023-06" db="EMBL/GenBank/DDBJ databases">
        <title>Deciphering the underlying mechanisms mediating the transmission of blaNDM gene from human to animals in China.</title>
        <authorList>
            <person name="Chen K."/>
            <person name="Chen S."/>
        </authorList>
    </citation>
    <scope>NUCLEOTIDE SEQUENCE</scope>
    <source>
        <strain evidence="6">1199</strain>
    </source>
</reference>
<dbReference type="NCBIfam" id="TIGR00792">
    <property type="entry name" value="gph"/>
    <property type="match status" value="1"/>
</dbReference>
<feature type="transmembrane region" description="Helical" evidence="2">
    <location>
        <begin position="227"/>
        <end position="251"/>
    </location>
</feature>
<dbReference type="GO" id="GO:0008643">
    <property type="term" value="P:carbohydrate transport"/>
    <property type="evidence" value="ECO:0007669"/>
    <property type="project" value="InterPro"/>
</dbReference>
<comment type="similarity">
    <text evidence="1">Belongs to the sodium:galactoside symporter (TC 2.A.2) family.</text>
</comment>
<dbReference type="CDD" id="cd17332">
    <property type="entry name" value="MFS_MelB_like"/>
    <property type="match status" value="1"/>
</dbReference>
<proteinExistence type="inferred from homology"/>
<accession>A0A0H0RMR6</accession>
<dbReference type="Proteomes" id="UP000460654">
    <property type="component" value="Unassembled WGS sequence"/>
</dbReference>
<reference evidence="5" key="2">
    <citation type="journal article" date="2018" name="Genome Biol.">
        <title>SKESA: strategic k-mer extension for scrupulous assemblies.</title>
        <authorList>
            <person name="Souvorov A."/>
            <person name="Agarwala R."/>
            <person name="Lipman D.J."/>
        </authorList>
    </citation>
    <scope>NUCLEOTIDE SEQUENCE [LARGE SCALE GENOMIC DNA]</scope>
    <source>
        <strain evidence="5">W1_5_ERB1</strain>
    </source>
</reference>
<dbReference type="EMBL" id="QYOH01000114">
    <property type="protein sequence ID" value="TXU28857.1"/>
    <property type="molecule type" value="Genomic_DNA"/>
</dbReference>
<dbReference type="EMBL" id="AATJQG010000008">
    <property type="protein sequence ID" value="EFM0516196.1"/>
    <property type="molecule type" value="Genomic_DNA"/>
</dbReference>
<keyword evidence="8" id="KW-0813">Transport</keyword>
<dbReference type="EMBL" id="DABALL010000012">
    <property type="protein sequence ID" value="HAH1419004.1"/>
    <property type="molecule type" value="Genomic_DNA"/>
</dbReference>
<dbReference type="EMBL" id="AASEPP010000043">
    <property type="protein sequence ID" value="EFC2248283.1"/>
    <property type="molecule type" value="Genomic_DNA"/>
</dbReference>
<dbReference type="Proteomes" id="UP000844228">
    <property type="component" value="Unassembled WGS sequence"/>
</dbReference>
<feature type="transmembrane region" description="Helical" evidence="2">
    <location>
        <begin position="107"/>
        <end position="133"/>
    </location>
</feature>
<dbReference type="Proteomes" id="UP000531916">
    <property type="component" value="Unassembled WGS sequence"/>
</dbReference>
<feature type="transmembrane region" description="Helical" evidence="2">
    <location>
        <begin position="317"/>
        <end position="338"/>
    </location>
</feature>
<evidence type="ECO:0000313" key="12">
    <source>
        <dbReference type="Proteomes" id="UP000460654"/>
    </source>
</evidence>
<dbReference type="AlphaFoldDB" id="A0A0H0RMR6"/>
<feature type="transmembrane region" description="Helical" evidence="2">
    <location>
        <begin position="154"/>
        <end position="171"/>
    </location>
</feature>
<feature type="transmembrane region" description="Helical" evidence="2">
    <location>
        <begin position="359"/>
        <end position="386"/>
    </location>
</feature>
<dbReference type="RefSeq" id="WP_000778880.1">
    <property type="nucleotide sequence ID" value="NZ_AP022107.1"/>
</dbReference>
<dbReference type="InterPro" id="IPR036259">
    <property type="entry name" value="MFS_trans_sf"/>
</dbReference>
<feature type="transmembrane region" description="Helical" evidence="2">
    <location>
        <begin position="293"/>
        <end position="311"/>
    </location>
</feature>
<evidence type="ECO:0000313" key="3">
    <source>
        <dbReference type="EMBL" id="EFC2248283.1"/>
    </source>
</evidence>
<evidence type="ECO:0000313" key="8">
    <source>
        <dbReference type="EMBL" id="STI79963.1"/>
    </source>
</evidence>
<reference evidence="3 14" key="7">
    <citation type="submission" date="2019-04" db="EMBL/GenBank/DDBJ databases">
        <authorList>
            <consortium name="NARMS: The National Antimicrobial Resistance Monitoring System"/>
        </authorList>
    </citation>
    <scope>NUCLEOTIDE SEQUENCE [LARGE SCALE GENOMIC DNA]</scope>
    <source>
        <strain evidence="3 14">FSIS11919500</strain>
    </source>
</reference>
<dbReference type="Proteomes" id="UP000186595">
    <property type="component" value="Unassembled WGS sequence"/>
</dbReference>
<gene>
    <name evidence="8" type="primary">yicJ_3</name>
    <name evidence="7" type="ORF">BMT50_13720</name>
    <name evidence="4" type="ORF">CF22_002190</name>
    <name evidence="9" type="ORF">D4N09_25720</name>
    <name evidence="3" type="ORF">E5H86_21240</name>
    <name evidence="5" type="ORF">HHH44_002400</name>
    <name evidence="8" type="ORF">NCTC8985_05375</name>
    <name evidence="6" type="ORF">OFN31_03140</name>
</gene>
<reference evidence="9 12" key="6">
    <citation type="submission" date="2018-09" db="EMBL/GenBank/DDBJ databases">
        <title>Persistent metagenomic signatures of early life antibiotic treatment in the infant gut microbiota and resistome.</title>
        <authorList>
            <person name="Gasparrini A.J."/>
        </authorList>
    </citation>
    <scope>NUCLEOTIDE SEQUENCE [LARGE SCALE GENOMIC DNA]</scope>
    <source>
        <strain evidence="9 12">T0181B.E-10</strain>
    </source>
</reference>
<name>A0A0H0RMR6_ECOLX</name>
<dbReference type="Proteomes" id="UP001208624">
    <property type="component" value="Unassembled WGS sequence"/>
</dbReference>
<keyword evidence="2" id="KW-0812">Transmembrane</keyword>
<feature type="transmembrane region" description="Helical" evidence="2">
    <location>
        <begin position="78"/>
        <end position="95"/>
    </location>
</feature>
<dbReference type="Proteomes" id="UP000528504">
    <property type="component" value="Unassembled WGS sequence"/>
</dbReference>
<dbReference type="GO" id="GO:0006814">
    <property type="term" value="P:sodium ion transport"/>
    <property type="evidence" value="ECO:0007669"/>
    <property type="project" value="InterPro"/>
</dbReference>
<dbReference type="GO" id="GO:0015293">
    <property type="term" value="F:symporter activity"/>
    <property type="evidence" value="ECO:0007669"/>
    <property type="project" value="InterPro"/>
</dbReference>
<dbReference type="EMBL" id="JAOVKC010000002">
    <property type="protein sequence ID" value="MCV5620774.1"/>
    <property type="molecule type" value="Genomic_DNA"/>
</dbReference>
<evidence type="ECO:0000313" key="10">
    <source>
        <dbReference type="Proteomes" id="UP000186595"/>
    </source>
</evidence>
<dbReference type="Pfam" id="PF13347">
    <property type="entry name" value="MFS_2"/>
    <property type="match status" value="1"/>
</dbReference>
<protein>
    <submittedName>
        <fullName evidence="3">MFS transporter</fullName>
    </submittedName>
    <submittedName>
        <fullName evidence="7">Permease</fullName>
    </submittedName>
    <submittedName>
        <fullName evidence="8">Sugar transport protein</fullName>
    </submittedName>
</protein>
<keyword evidence="2" id="KW-1133">Transmembrane helix</keyword>
<evidence type="ECO:0000313" key="4">
    <source>
        <dbReference type="EMBL" id="EFM0516196.1"/>
    </source>
</evidence>
<reference evidence="7 10" key="1">
    <citation type="submission" date="2016-11" db="EMBL/GenBank/DDBJ databases">
        <title>Draft genome sequences of five Shigatoxin-producing Escherichia coli isolates harboring the new recently described Subtilase cytotoxin allelic variant subAB2-3.</title>
        <authorList>
            <person name="Tasara T."/>
            <person name="Fierz L."/>
            <person name="Klumpp J."/>
            <person name="Schmidt H."/>
            <person name="Stephan R."/>
        </authorList>
    </citation>
    <scope>NUCLEOTIDE SEQUENCE [LARGE SCALE GENOMIC DNA]</scope>
    <source>
        <strain evidence="7 10">453</strain>
    </source>
</reference>
<dbReference type="SUPFAM" id="SSF103473">
    <property type="entry name" value="MFS general substrate transporter"/>
    <property type="match status" value="1"/>
</dbReference>
<keyword evidence="2" id="KW-0472">Membrane</keyword>
<evidence type="ECO:0000313" key="7">
    <source>
        <dbReference type="EMBL" id="OKB73765.1"/>
    </source>
</evidence>
<dbReference type="EMBL" id="UGCO01000001">
    <property type="protein sequence ID" value="STI79963.1"/>
    <property type="molecule type" value="Genomic_DNA"/>
</dbReference>
<evidence type="ECO:0000313" key="5">
    <source>
        <dbReference type="EMBL" id="HAH1419004.1"/>
    </source>
</evidence>
<dbReference type="PANTHER" id="PTHR11328">
    <property type="entry name" value="MAJOR FACILITATOR SUPERFAMILY DOMAIN-CONTAINING PROTEIN"/>
    <property type="match status" value="1"/>
</dbReference>
<dbReference type="InterPro" id="IPR039672">
    <property type="entry name" value="MFS_2"/>
</dbReference>
<keyword evidence="8" id="KW-0762">Sugar transport</keyword>
<reference evidence="8 11" key="3">
    <citation type="submission" date="2018-06" db="EMBL/GenBank/DDBJ databases">
        <authorList>
            <consortium name="Pathogen Informatics"/>
            <person name="Doyle S."/>
        </authorList>
    </citation>
    <scope>NUCLEOTIDE SEQUENCE [LARGE SCALE GENOMIC DNA]</scope>
    <source>
        <strain evidence="8 11">NCTC8985</strain>
    </source>
</reference>